<reference evidence="5" key="1">
    <citation type="submission" date="2020-08" db="EMBL/GenBank/DDBJ databases">
        <title>Genome public.</title>
        <authorList>
            <person name="Liu C."/>
            <person name="Sun Q."/>
        </authorList>
    </citation>
    <scope>NUCLEOTIDE SEQUENCE</scope>
    <source>
        <strain evidence="5">NSJ-23</strain>
    </source>
</reference>
<accession>A0A8J6MD84</accession>
<gene>
    <name evidence="5" type="ORF">H8S11_08305</name>
</gene>
<dbReference type="GO" id="GO:0003677">
    <property type="term" value="F:DNA binding"/>
    <property type="evidence" value="ECO:0007669"/>
    <property type="project" value="UniProtKB-KW"/>
</dbReference>
<evidence type="ECO:0000256" key="1">
    <source>
        <dbReference type="ARBA" id="ARBA00011046"/>
    </source>
</evidence>
<dbReference type="GO" id="GO:0045892">
    <property type="term" value="P:negative regulation of DNA-templated transcription"/>
    <property type="evidence" value="ECO:0007669"/>
    <property type="project" value="InterPro"/>
</dbReference>
<evidence type="ECO:0000313" key="6">
    <source>
        <dbReference type="Proteomes" id="UP000628736"/>
    </source>
</evidence>
<organism evidence="5 6">
    <name type="scientific">Flintibacter hominis</name>
    <dbReference type="NCBI Taxonomy" id="2763048"/>
    <lineage>
        <taxon>Bacteria</taxon>
        <taxon>Bacillati</taxon>
        <taxon>Bacillota</taxon>
        <taxon>Clostridia</taxon>
        <taxon>Eubacteriales</taxon>
        <taxon>Flintibacter</taxon>
    </lineage>
</organism>
<evidence type="ECO:0000256" key="2">
    <source>
        <dbReference type="ARBA" id="ARBA00023015"/>
    </source>
</evidence>
<dbReference type="InterPro" id="IPR036388">
    <property type="entry name" value="WH-like_DNA-bd_sf"/>
</dbReference>
<keyword evidence="4" id="KW-0804">Transcription</keyword>
<dbReference type="Gene3D" id="1.10.10.10">
    <property type="entry name" value="Winged helix-like DNA-binding domain superfamily/Winged helix DNA-binding domain"/>
    <property type="match status" value="1"/>
</dbReference>
<dbReference type="Proteomes" id="UP000628736">
    <property type="component" value="Unassembled WGS sequence"/>
</dbReference>
<dbReference type="Gene3D" id="1.10.4040.10">
    <property type="entry name" value="Penicillinase repressor domain"/>
    <property type="match status" value="1"/>
</dbReference>
<evidence type="ECO:0000256" key="3">
    <source>
        <dbReference type="ARBA" id="ARBA00023125"/>
    </source>
</evidence>
<evidence type="ECO:0000256" key="4">
    <source>
        <dbReference type="ARBA" id="ARBA00023163"/>
    </source>
</evidence>
<name>A0A8J6MD84_9FIRM</name>
<evidence type="ECO:0000313" key="5">
    <source>
        <dbReference type="EMBL" id="MBC5722811.1"/>
    </source>
</evidence>
<protein>
    <submittedName>
        <fullName evidence="5">BlaI/MecI/CopY family transcriptional regulator</fullName>
    </submittedName>
</protein>
<dbReference type="InterPro" id="IPR036390">
    <property type="entry name" value="WH_DNA-bd_sf"/>
</dbReference>
<sequence length="126" mass="14683">MPDVTLTNSEWYVLDCLWEHSPLTVMELVERLSQKVGWAKSTTITTLRRMEEKGLVHCEVTGRTRHYRPSVERRQAVRRETRSFLNKVYRGSVGLMVSAMAQDKALTRKEIDELYEILRQAEEGAK</sequence>
<dbReference type="InterPro" id="IPR005650">
    <property type="entry name" value="BlaI_family"/>
</dbReference>
<dbReference type="AlphaFoldDB" id="A0A8J6MD84"/>
<keyword evidence="6" id="KW-1185">Reference proteome</keyword>
<dbReference type="PIRSF" id="PIRSF019455">
    <property type="entry name" value="CopR_AtkY"/>
    <property type="match status" value="1"/>
</dbReference>
<comment type="similarity">
    <text evidence="1">Belongs to the BlaI transcriptional regulatory family.</text>
</comment>
<dbReference type="Pfam" id="PF03965">
    <property type="entry name" value="Penicillinase_R"/>
    <property type="match status" value="1"/>
</dbReference>
<dbReference type="RefSeq" id="WP_147570851.1">
    <property type="nucleotide sequence ID" value="NZ_JACOPO010000004.1"/>
</dbReference>
<proteinExistence type="inferred from homology"/>
<keyword evidence="2" id="KW-0805">Transcription regulation</keyword>
<dbReference type="EMBL" id="JACOPO010000004">
    <property type="protein sequence ID" value="MBC5722811.1"/>
    <property type="molecule type" value="Genomic_DNA"/>
</dbReference>
<comment type="caution">
    <text evidence="5">The sequence shown here is derived from an EMBL/GenBank/DDBJ whole genome shotgun (WGS) entry which is preliminary data.</text>
</comment>
<dbReference type="SUPFAM" id="SSF46785">
    <property type="entry name" value="Winged helix' DNA-binding domain"/>
    <property type="match status" value="1"/>
</dbReference>
<keyword evidence="3" id="KW-0238">DNA-binding</keyword>